<comment type="caution">
    <text evidence="4">The sequence shown here is derived from an EMBL/GenBank/DDBJ whole genome shotgun (WGS) entry which is preliminary data.</text>
</comment>
<organism evidence="4 5">
    <name type="scientific">Thiovibrio frasassiensis</name>
    <dbReference type="NCBI Taxonomy" id="2984131"/>
    <lineage>
        <taxon>Bacteria</taxon>
        <taxon>Pseudomonadati</taxon>
        <taxon>Thermodesulfobacteriota</taxon>
        <taxon>Desulfobulbia</taxon>
        <taxon>Desulfobulbales</taxon>
        <taxon>Thiovibrionaceae</taxon>
        <taxon>Thiovibrio</taxon>
    </lineage>
</organism>
<evidence type="ECO:0000259" key="3">
    <source>
        <dbReference type="PROSITE" id="PS51186"/>
    </source>
</evidence>
<dbReference type="GO" id="GO:0016747">
    <property type="term" value="F:acyltransferase activity, transferring groups other than amino-acyl groups"/>
    <property type="evidence" value="ECO:0007669"/>
    <property type="project" value="InterPro"/>
</dbReference>
<keyword evidence="2" id="KW-0012">Acyltransferase</keyword>
<dbReference type="SUPFAM" id="SSF55729">
    <property type="entry name" value="Acyl-CoA N-acyltransferases (Nat)"/>
    <property type="match status" value="1"/>
</dbReference>
<dbReference type="InterPro" id="IPR050832">
    <property type="entry name" value="Bact_Acetyltransf"/>
</dbReference>
<reference evidence="4" key="1">
    <citation type="journal article" date="2022" name="bioRxiv">
        <title>Thiovibrio frasassiensisgen. nov., sp. nov., an autotrophic, elemental sulfur disproportionating bacterium isolated from sulfidic karst sediment, and proposal of Thiovibrionaceae fam. nov.</title>
        <authorList>
            <person name="Aronson H."/>
            <person name="Thomas C."/>
            <person name="Bhattacharyya M."/>
            <person name="Eckstein S."/>
            <person name="Jensen S."/>
            <person name="Barco R."/>
            <person name="Macalady J."/>
            <person name="Amend J."/>
        </authorList>
    </citation>
    <scope>NUCLEOTIDE SEQUENCE</scope>
    <source>
        <strain evidence="4">RS19-109</strain>
    </source>
</reference>
<evidence type="ECO:0000256" key="1">
    <source>
        <dbReference type="ARBA" id="ARBA00022679"/>
    </source>
</evidence>
<sequence>MTQAVIRPANPGDLDALVDLLRMLFGIETDFDFAAARQRRGLAMLLAHETAVILVAETAGQVIGMCSGQLTISTAEGGFSLLVEDMVVAEPWQGRGIGRELLTTLEQWAASRKVGRLQLLADRNNTAALEFYRKLGWQPTELICQRRRL</sequence>
<evidence type="ECO:0000256" key="2">
    <source>
        <dbReference type="ARBA" id="ARBA00023315"/>
    </source>
</evidence>
<accession>A0A9X4RKW2</accession>
<dbReference type="Proteomes" id="UP001154240">
    <property type="component" value="Unassembled WGS sequence"/>
</dbReference>
<dbReference type="EMBL" id="JAPHEH010000001">
    <property type="protein sequence ID" value="MDG4474950.1"/>
    <property type="molecule type" value="Genomic_DNA"/>
</dbReference>
<gene>
    <name evidence="4" type="ORF">OLX77_02090</name>
</gene>
<dbReference type="PANTHER" id="PTHR43877:SF2">
    <property type="entry name" value="AMINOALKYLPHOSPHONATE N-ACETYLTRANSFERASE-RELATED"/>
    <property type="match status" value="1"/>
</dbReference>
<keyword evidence="1" id="KW-0808">Transferase</keyword>
<dbReference type="AlphaFoldDB" id="A0A9X4RKW2"/>
<dbReference type="Gene3D" id="3.40.630.30">
    <property type="match status" value="1"/>
</dbReference>
<dbReference type="PANTHER" id="PTHR43877">
    <property type="entry name" value="AMINOALKYLPHOSPHONATE N-ACETYLTRANSFERASE-RELATED-RELATED"/>
    <property type="match status" value="1"/>
</dbReference>
<evidence type="ECO:0000313" key="5">
    <source>
        <dbReference type="Proteomes" id="UP001154240"/>
    </source>
</evidence>
<dbReference type="PROSITE" id="PS51186">
    <property type="entry name" value="GNAT"/>
    <property type="match status" value="1"/>
</dbReference>
<name>A0A9X4RKW2_9BACT</name>
<dbReference type="InterPro" id="IPR000182">
    <property type="entry name" value="GNAT_dom"/>
</dbReference>
<reference evidence="4" key="2">
    <citation type="submission" date="2022-10" db="EMBL/GenBank/DDBJ databases">
        <authorList>
            <person name="Aronson H.S."/>
        </authorList>
    </citation>
    <scope>NUCLEOTIDE SEQUENCE</scope>
    <source>
        <strain evidence="4">RS19-109</strain>
    </source>
</reference>
<keyword evidence="5" id="KW-1185">Reference proteome</keyword>
<dbReference type="Pfam" id="PF00583">
    <property type="entry name" value="Acetyltransf_1"/>
    <property type="match status" value="1"/>
</dbReference>
<dbReference type="InterPro" id="IPR016181">
    <property type="entry name" value="Acyl_CoA_acyltransferase"/>
</dbReference>
<protein>
    <submittedName>
        <fullName evidence="4">GNAT family N-acetyltransferase</fullName>
    </submittedName>
</protein>
<proteinExistence type="predicted"/>
<evidence type="ECO:0000313" key="4">
    <source>
        <dbReference type="EMBL" id="MDG4474950.1"/>
    </source>
</evidence>
<feature type="domain" description="N-acetyltransferase" evidence="3">
    <location>
        <begin position="4"/>
        <end position="149"/>
    </location>
</feature>
<dbReference type="RefSeq" id="WP_307631928.1">
    <property type="nucleotide sequence ID" value="NZ_JAPHEH010000001.1"/>
</dbReference>
<dbReference type="CDD" id="cd04301">
    <property type="entry name" value="NAT_SF"/>
    <property type="match status" value="1"/>
</dbReference>